<organism evidence="1 2">
    <name type="scientific">Trichonephila clavata</name>
    <name type="common">Joro spider</name>
    <name type="synonym">Nephila clavata</name>
    <dbReference type="NCBI Taxonomy" id="2740835"/>
    <lineage>
        <taxon>Eukaryota</taxon>
        <taxon>Metazoa</taxon>
        <taxon>Ecdysozoa</taxon>
        <taxon>Arthropoda</taxon>
        <taxon>Chelicerata</taxon>
        <taxon>Arachnida</taxon>
        <taxon>Araneae</taxon>
        <taxon>Araneomorphae</taxon>
        <taxon>Entelegynae</taxon>
        <taxon>Araneoidea</taxon>
        <taxon>Nephilidae</taxon>
        <taxon>Trichonephila</taxon>
    </lineage>
</organism>
<dbReference type="EMBL" id="BMAO01030237">
    <property type="protein sequence ID" value="GFQ66647.1"/>
    <property type="molecule type" value="Genomic_DNA"/>
</dbReference>
<evidence type="ECO:0000313" key="2">
    <source>
        <dbReference type="Proteomes" id="UP000887116"/>
    </source>
</evidence>
<proteinExistence type="predicted"/>
<keyword evidence="2" id="KW-1185">Reference proteome</keyword>
<reference evidence="1" key="1">
    <citation type="submission" date="2020-07" db="EMBL/GenBank/DDBJ databases">
        <title>Multicomponent nature underlies the extraordinary mechanical properties of spider dragline silk.</title>
        <authorList>
            <person name="Kono N."/>
            <person name="Nakamura H."/>
            <person name="Mori M."/>
            <person name="Yoshida Y."/>
            <person name="Ohtoshi R."/>
            <person name="Malay A.D."/>
            <person name="Moran D.A.P."/>
            <person name="Tomita M."/>
            <person name="Numata K."/>
            <person name="Arakawa K."/>
        </authorList>
    </citation>
    <scope>NUCLEOTIDE SEQUENCE</scope>
</reference>
<protein>
    <submittedName>
        <fullName evidence="1">Uncharacterized protein</fullName>
    </submittedName>
</protein>
<dbReference type="OrthoDB" id="6439443at2759"/>
<evidence type="ECO:0000313" key="1">
    <source>
        <dbReference type="EMBL" id="GFQ66647.1"/>
    </source>
</evidence>
<gene>
    <name evidence="1" type="ORF">TNCT_159561</name>
</gene>
<name>A0A8X6H3Y3_TRICU</name>
<comment type="caution">
    <text evidence="1">The sequence shown here is derived from an EMBL/GenBank/DDBJ whole genome shotgun (WGS) entry which is preliminary data.</text>
</comment>
<dbReference type="Proteomes" id="UP000887116">
    <property type="component" value="Unassembled WGS sequence"/>
</dbReference>
<sequence>MSLRTDATVTEINLAVSGHDSRSVNLASALFKNSSSMHSLCRVNFGDELAESSTVNGNADHCPFAASVSGD</sequence>
<dbReference type="AlphaFoldDB" id="A0A8X6H3Y3"/>
<accession>A0A8X6H3Y3</accession>